<evidence type="ECO:0000313" key="2">
    <source>
        <dbReference type="EMBL" id="MBD1363060.1"/>
    </source>
</evidence>
<dbReference type="InterPro" id="IPR017853">
    <property type="entry name" value="GH"/>
</dbReference>
<protein>
    <recommendedName>
        <fullName evidence="1">Asl1-like glycosyl hydrolase catalytic domain-containing protein</fullName>
    </recommendedName>
</protein>
<keyword evidence="3" id="KW-1185">Reference proteome</keyword>
<dbReference type="Gene3D" id="3.20.20.80">
    <property type="entry name" value="Glycosidases"/>
    <property type="match status" value="1"/>
</dbReference>
<dbReference type="RefSeq" id="WP_191187733.1">
    <property type="nucleotide sequence ID" value="NZ_JACWMY010000002.1"/>
</dbReference>
<proteinExistence type="predicted"/>
<evidence type="ECO:0000259" key="1">
    <source>
        <dbReference type="Pfam" id="PF11790"/>
    </source>
</evidence>
<comment type="caution">
    <text evidence="2">The sequence shown here is derived from an EMBL/GenBank/DDBJ whole genome shotgun (WGS) entry which is preliminary data.</text>
</comment>
<dbReference type="EMBL" id="JACWMY010000002">
    <property type="protein sequence ID" value="MBD1363060.1"/>
    <property type="molecule type" value="Genomic_DNA"/>
</dbReference>
<reference evidence="2 3" key="1">
    <citation type="submission" date="2020-09" db="EMBL/GenBank/DDBJ databases">
        <title>Novel species of Mucilaginibacter isolated from a glacier on the Tibetan Plateau.</title>
        <authorList>
            <person name="Liu Q."/>
            <person name="Xin Y.-H."/>
        </authorList>
    </citation>
    <scope>NUCLEOTIDE SEQUENCE [LARGE SCALE GENOMIC DNA]</scope>
    <source>
        <strain evidence="2 3">ZT4R22</strain>
    </source>
</reference>
<evidence type="ECO:0000313" key="3">
    <source>
        <dbReference type="Proteomes" id="UP000606600"/>
    </source>
</evidence>
<dbReference type="InterPro" id="IPR024655">
    <property type="entry name" value="Asl1_glyco_hydro_catalytic"/>
</dbReference>
<gene>
    <name evidence="2" type="ORF">IDJ77_04485</name>
</gene>
<organism evidence="2 3">
    <name type="scientific">Mucilaginibacter pankratovii</name>
    <dbReference type="NCBI Taxonomy" id="2772110"/>
    <lineage>
        <taxon>Bacteria</taxon>
        <taxon>Pseudomonadati</taxon>
        <taxon>Bacteroidota</taxon>
        <taxon>Sphingobacteriia</taxon>
        <taxon>Sphingobacteriales</taxon>
        <taxon>Sphingobacteriaceae</taxon>
        <taxon>Mucilaginibacter</taxon>
    </lineage>
</organism>
<dbReference type="Pfam" id="PF11790">
    <property type="entry name" value="Glyco_hydro_cc"/>
    <property type="match status" value="1"/>
</dbReference>
<name>A0ABR7WL57_9SPHI</name>
<feature type="domain" description="Asl1-like glycosyl hydrolase catalytic" evidence="1">
    <location>
        <begin position="222"/>
        <end position="314"/>
    </location>
</feature>
<sequence length="361" mass="39808">MLKSTLQKTALLTCLVAVTFASCKKELDVEPATETVGFGTKAADLMLATTTPVSKLSGSALALGINGHMGDAPYLATSPAKQIQMLKDRGMTWYRLNVQTKSDGSASSSDLLDALQAAATNGGVKILPMLYLRTLDYADSQAESYQKGKTLGGNFAAKYGAYFTYYNLGNDLELPLLMSQKTGQSQNDYYRDKFNVVAAYLKGMDDGIKAKDSDAKTMISAGWLHYGFLRMCEWYGVKFDVVAYNWYSDMEGAAAKGPGIPDITLKLSALFPTKPIWFTEFNYRYKATSLTNEADQNAFVTKFVAKCKLNPQVKVAMVYELFDEPYKSTQEGAYGILKWTTKYSLHADKVLSKTFLSNVLK</sequence>
<dbReference type="SUPFAM" id="SSF51445">
    <property type="entry name" value="(Trans)glycosidases"/>
    <property type="match status" value="1"/>
</dbReference>
<dbReference type="Proteomes" id="UP000606600">
    <property type="component" value="Unassembled WGS sequence"/>
</dbReference>
<accession>A0ABR7WL57</accession>
<dbReference type="PROSITE" id="PS51257">
    <property type="entry name" value="PROKAR_LIPOPROTEIN"/>
    <property type="match status" value="1"/>
</dbReference>